<accession>A0A1Y1HTG3</accession>
<dbReference type="GO" id="GO:0005737">
    <property type="term" value="C:cytoplasm"/>
    <property type="evidence" value="ECO:0000318"/>
    <property type="project" value="GO_Central"/>
</dbReference>
<evidence type="ECO:0000256" key="1">
    <source>
        <dbReference type="PIRSR" id="PIRSR038896-50"/>
    </source>
</evidence>
<dbReference type="SUPFAM" id="SSF56281">
    <property type="entry name" value="Metallo-hydrolase/oxidoreductase"/>
    <property type="match status" value="1"/>
</dbReference>
<evidence type="ECO:0000313" key="3">
    <source>
        <dbReference type="EMBL" id="GAQ81915.1"/>
    </source>
</evidence>
<dbReference type="InterPro" id="IPR036866">
    <property type="entry name" value="RibonucZ/Hydroxyglut_hydro"/>
</dbReference>
<feature type="binding site" evidence="1">
    <location>
        <position position="165"/>
    </location>
    <ligand>
        <name>an N-acyl-1,2-diacyl-sn-glycero-3-phosphoethanolamine</name>
        <dbReference type="ChEBI" id="CHEBI:62537"/>
    </ligand>
</feature>
<dbReference type="OrthoDB" id="1873440at2759"/>
<sequence>MRHGRLILSLGRAARLRMASEKVSSGALAAGAGAPAHHVPGGEGFRNPWPSFNQKQGLLVFGKLMLQDWNSKTAKVTTDMVKALQPVEPDLEKIIAPPNNKIQLTWIGHATYLMQMEGLTILTDPVWGDRCSPSKWFGPKRHVQPPLPLSKLPEVDVILISHNHYDHLDVDTIKTMGNKPLYLVPLGLKKFFTDLGISNVVELDWWQEKKLTSKGVEITATCTPAQHFSSRTAFDRNKTLWCSWVVRGPKRRVWFGGDTGYRSVPKERTTTSDPPHVQNEGLPVCPAFAEIGERYGPFDVALIPIGAYGPRWFMSAVHCSPEDAVAVHVDVKSKQSVAMHWGTFSLTDEPLLEPPVRLSKELQRLRIEPESFIALRHGETRQFV</sequence>
<keyword evidence="4" id="KW-1185">Reference proteome</keyword>
<organism evidence="3 4">
    <name type="scientific">Klebsormidium nitens</name>
    <name type="common">Green alga</name>
    <name type="synonym">Ulothrix nitens</name>
    <dbReference type="NCBI Taxonomy" id="105231"/>
    <lineage>
        <taxon>Eukaryota</taxon>
        <taxon>Viridiplantae</taxon>
        <taxon>Streptophyta</taxon>
        <taxon>Klebsormidiophyceae</taxon>
        <taxon>Klebsormidiales</taxon>
        <taxon>Klebsormidiaceae</taxon>
        <taxon>Klebsormidium</taxon>
    </lineage>
</organism>
<evidence type="ECO:0000313" key="4">
    <source>
        <dbReference type="Proteomes" id="UP000054558"/>
    </source>
</evidence>
<dbReference type="EMBL" id="DF237043">
    <property type="protein sequence ID" value="GAQ81915.1"/>
    <property type="molecule type" value="Genomic_DNA"/>
</dbReference>
<dbReference type="Proteomes" id="UP000054558">
    <property type="component" value="Unassembled WGS sequence"/>
</dbReference>
<reference evidence="3 4" key="1">
    <citation type="journal article" date="2014" name="Nat. Commun.">
        <title>Klebsormidium flaccidum genome reveals primary factors for plant terrestrial adaptation.</title>
        <authorList>
            <person name="Hori K."/>
            <person name="Maruyama F."/>
            <person name="Fujisawa T."/>
            <person name="Togashi T."/>
            <person name="Yamamoto N."/>
            <person name="Seo M."/>
            <person name="Sato S."/>
            <person name="Yamada T."/>
            <person name="Mori H."/>
            <person name="Tajima N."/>
            <person name="Moriyama T."/>
            <person name="Ikeuchi M."/>
            <person name="Watanabe M."/>
            <person name="Wada H."/>
            <person name="Kobayashi K."/>
            <person name="Saito M."/>
            <person name="Masuda T."/>
            <person name="Sasaki-Sekimoto Y."/>
            <person name="Mashiguchi K."/>
            <person name="Awai K."/>
            <person name="Shimojima M."/>
            <person name="Masuda S."/>
            <person name="Iwai M."/>
            <person name="Nobusawa T."/>
            <person name="Narise T."/>
            <person name="Kondo S."/>
            <person name="Saito H."/>
            <person name="Sato R."/>
            <person name="Murakawa M."/>
            <person name="Ihara Y."/>
            <person name="Oshima-Yamada Y."/>
            <person name="Ohtaka K."/>
            <person name="Satoh M."/>
            <person name="Sonobe K."/>
            <person name="Ishii M."/>
            <person name="Ohtani R."/>
            <person name="Kanamori-Sato M."/>
            <person name="Honoki R."/>
            <person name="Miyazaki D."/>
            <person name="Mochizuki H."/>
            <person name="Umetsu J."/>
            <person name="Higashi K."/>
            <person name="Shibata D."/>
            <person name="Kamiya Y."/>
            <person name="Sato N."/>
            <person name="Nakamura Y."/>
            <person name="Tabata S."/>
            <person name="Ida S."/>
            <person name="Kurokawa K."/>
            <person name="Ohta H."/>
        </authorList>
    </citation>
    <scope>NUCLEOTIDE SEQUENCE [LARGE SCALE GENOMIC DNA]</scope>
    <source>
        <strain evidence="3 4">NIES-2285</strain>
    </source>
</reference>
<dbReference type="OMA" id="QHWTRRT"/>
<evidence type="ECO:0000259" key="2">
    <source>
        <dbReference type="Pfam" id="PF12706"/>
    </source>
</evidence>
<dbReference type="AlphaFoldDB" id="A0A1Y1HTG3"/>
<dbReference type="GO" id="GO:0008270">
    <property type="term" value="F:zinc ion binding"/>
    <property type="evidence" value="ECO:0007669"/>
    <property type="project" value="InterPro"/>
</dbReference>
<gene>
    <name evidence="3" type="ORF">KFL_000940240</name>
</gene>
<dbReference type="CDD" id="cd16283">
    <property type="entry name" value="RomA-like_MBL-fold"/>
    <property type="match status" value="1"/>
</dbReference>
<feature type="domain" description="Metallo-beta-lactamase" evidence="2">
    <location>
        <begin position="121"/>
        <end position="262"/>
    </location>
</feature>
<dbReference type="InterPro" id="IPR024884">
    <property type="entry name" value="NAPE-PLD"/>
</dbReference>
<feature type="binding site" evidence="1">
    <location>
        <position position="318"/>
    </location>
    <ligand>
        <name>an N-acyl-1,2-diacyl-sn-glycero-3-phosphoethanolamine</name>
        <dbReference type="ChEBI" id="CHEBI:62537"/>
    </ligand>
</feature>
<dbReference type="InterPro" id="IPR001279">
    <property type="entry name" value="Metallo-B-lactamas"/>
</dbReference>
<dbReference type="STRING" id="105231.A0A1Y1HTG3"/>
<dbReference type="Gene3D" id="3.60.15.10">
    <property type="entry name" value="Ribonuclease Z/Hydroxyacylglutathione hydrolase-like"/>
    <property type="match status" value="1"/>
</dbReference>
<name>A0A1Y1HTG3_KLENI</name>
<dbReference type="PIRSF" id="PIRSF038896">
    <property type="entry name" value="NAPE-PLD"/>
    <property type="match status" value="1"/>
</dbReference>
<dbReference type="GO" id="GO:0070290">
    <property type="term" value="F:N-acylphosphatidylethanolamine-specific phospholipase D activity"/>
    <property type="evidence" value="ECO:0007669"/>
    <property type="project" value="InterPro"/>
</dbReference>
<proteinExistence type="predicted"/>
<protein>
    <submittedName>
        <fullName evidence="3">N-acyl-phosphatidylethanolamine-hydrolyzing phospholipase D</fullName>
    </submittedName>
</protein>
<dbReference type="PANTHER" id="PTHR15032">
    <property type="entry name" value="N-ACYL-PHOSPHATIDYLETHANOLAMINE-HYDROLYZING PHOSPHOLIPASE D"/>
    <property type="match status" value="1"/>
</dbReference>
<dbReference type="PANTHER" id="PTHR15032:SF4">
    <property type="entry name" value="N-ACYL-PHOSPHATIDYLETHANOLAMINE-HYDROLYZING PHOSPHOLIPASE D"/>
    <property type="match status" value="1"/>
</dbReference>
<feature type="domain" description="Metallo-beta-lactamase" evidence="2">
    <location>
        <begin position="289"/>
        <end position="341"/>
    </location>
</feature>
<dbReference type="Pfam" id="PF12706">
    <property type="entry name" value="Lactamase_B_2"/>
    <property type="match status" value="2"/>
</dbReference>